<name>A0A2A2LLZ4_9BILA</name>
<dbReference type="GO" id="GO:0044547">
    <property type="term" value="F:DNA topoisomerase binding"/>
    <property type="evidence" value="ECO:0007669"/>
    <property type="project" value="TreeGrafter"/>
</dbReference>
<sequence>MISEHQFRTIIYYEWRQEHSTNMEIANINNTFGKGTVYRWTVNRWFNRFAAGDTSLEEDERSGRPSTISDDELLRCVKTNPEATTRELATTTRLLS</sequence>
<dbReference type="GO" id="GO:0003690">
    <property type="term" value="F:double-stranded DNA binding"/>
    <property type="evidence" value="ECO:0007669"/>
    <property type="project" value="TreeGrafter"/>
</dbReference>
<dbReference type="GO" id="GO:0006303">
    <property type="term" value="P:double-strand break repair via nonhomologous end joining"/>
    <property type="evidence" value="ECO:0007669"/>
    <property type="project" value="TreeGrafter"/>
</dbReference>
<dbReference type="GO" id="GO:0003697">
    <property type="term" value="F:single-stranded DNA binding"/>
    <property type="evidence" value="ECO:0007669"/>
    <property type="project" value="TreeGrafter"/>
</dbReference>
<organism evidence="2 3">
    <name type="scientific">Diploscapter pachys</name>
    <dbReference type="NCBI Taxonomy" id="2018661"/>
    <lineage>
        <taxon>Eukaryota</taxon>
        <taxon>Metazoa</taxon>
        <taxon>Ecdysozoa</taxon>
        <taxon>Nematoda</taxon>
        <taxon>Chromadorea</taxon>
        <taxon>Rhabditida</taxon>
        <taxon>Rhabditina</taxon>
        <taxon>Rhabditomorpha</taxon>
        <taxon>Rhabditoidea</taxon>
        <taxon>Rhabditidae</taxon>
        <taxon>Diploscapter</taxon>
    </lineage>
</organism>
<protein>
    <recommendedName>
        <fullName evidence="1">Mos1 transposase HTH domain-containing protein</fullName>
    </recommendedName>
</protein>
<reference evidence="2 3" key="1">
    <citation type="journal article" date="2017" name="Curr. Biol.">
        <title>Genome architecture and evolution of a unichromosomal asexual nematode.</title>
        <authorList>
            <person name="Fradin H."/>
            <person name="Zegar C."/>
            <person name="Gutwein M."/>
            <person name="Lucas J."/>
            <person name="Kovtun M."/>
            <person name="Corcoran D."/>
            <person name="Baugh L.R."/>
            <person name="Kiontke K."/>
            <person name="Gunsalus K."/>
            <person name="Fitch D.H."/>
            <person name="Piano F."/>
        </authorList>
    </citation>
    <scope>NUCLEOTIDE SEQUENCE [LARGE SCALE GENOMIC DNA]</scope>
    <source>
        <strain evidence="2">PF1309</strain>
    </source>
</reference>
<dbReference type="PANTHER" id="PTHR46060">
    <property type="entry name" value="MARINER MOS1 TRANSPOSASE-LIKE PROTEIN"/>
    <property type="match status" value="1"/>
</dbReference>
<dbReference type="Pfam" id="PF17906">
    <property type="entry name" value="HTH_48"/>
    <property type="match status" value="1"/>
</dbReference>
<dbReference type="GO" id="GO:0015074">
    <property type="term" value="P:DNA integration"/>
    <property type="evidence" value="ECO:0007669"/>
    <property type="project" value="TreeGrafter"/>
</dbReference>
<dbReference type="PANTHER" id="PTHR46060:SF2">
    <property type="entry name" value="HISTONE-LYSINE N-METHYLTRANSFERASE SETMAR"/>
    <property type="match status" value="1"/>
</dbReference>
<evidence type="ECO:0000313" key="3">
    <source>
        <dbReference type="Proteomes" id="UP000218231"/>
    </source>
</evidence>
<dbReference type="GO" id="GO:0046975">
    <property type="term" value="F:histone H3K36 methyltransferase activity"/>
    <property type="evidence" value="ECO:0007669"/>
    <property type="project" value="TreeGrafter"/>
</dbReference>
<dbReference type="GO" id="GO:0044774">
    <property type="term" value="P:mitotic DNA integrity checkpoint signaling"/>
    <property type="evidence" value="ECO:0007669"/>
    <property type="project" value="TreeGrafter"/>
</dbReference>
<dbReference type="GO" id="GO:0031297">
    <property type="term" value="P:replication fork processing"/>
    <property type="evidence" value="ECO:0007669"/>
    <property type="project" value="TreeGrafter"/>
</dbReference>
<dbReference type="GO" id="GO:0005634">
    <property type="term" value="C:nucleus"/>
    <property type="evidence" value="ECO:0007669"/>
    <property type="project" value="TreeGrafter"/>
</dbReference>
<proteinExistence type="predicted"/>
<evidence type="ECO:0000313" key="2">
    <source>
        <dbReference type="EMBL" id="PAV87261.1"/>
    </source>
</evidence>
<dbReference type="OrthoDB" id="5825689at2759"/>
<comment type="caution">
    <text evidence="2">The sequence shown here is derived from an EMBL/GenBank/DDBJ whole genome shotgun (WGS) entry which is preliminary data.</text>
</comment>
<dbReference type="GO" id="GO:0000014">
    <property type="term" value="F:single-stranded DNA endodeoxyribonuclease activity"/>
    <property type="evidence" value="ECO:0007669"/>
    <property type="project" value="TreeGrafter"/>
</dbReference>
<dbReference type="Proteomes" id="UP000218231">
    <property type="component" value="Unassembled WGS sequence"/>
</dbReference>
<dbReference type="GO" id="GO:0035861">
    <property type="term" value="C:site of double-strand break"/>
    <property type="evidence" value="ECO:0007669"/>
    <property type="project" value="TreeGrafter"/>
</dbReference>
<dbReference type="STRING" id="2018661.A0A2A2LLZ4"/>
<dbReference type="InterPro" id="IPR041426">
    <property type="entry name" value="Mos1_HTH"/>
</dbReference>
<dbReference type="AlphaFoldDB" id="A0A2A2LLZ4"/>
<dbReference type="GO" id="GO:0000729">
    <property type="term" value="P:DNA double-strand break processing"/>
    <property type="evidence" value="ECO:0007669"/>
    <property type="project" value="TreeGrafter"/>
</dbReference>
<dbReference type="GO" id="GO:0042800">
    <property type="term" value="F:histone H3K4 methyltransferase activity"/>
    <property type="evidence" value="ECO:0007669"/>
    <property type="project" value="TreeGrafter"/>
</dbReference>
<accession>A0A2A2LLZ4</accession>
<keyword evidence="3" id="KW-1185">Reference proteome</keyword>
<feature type="domain" description="Mos1 transposase HTH" evidence="1">
    <location>
        <begin position="5"/>
        <end position="53"/>
    </location>
</feature>
<gene>
    <name evidence="2" type="ORF">WR25_06927</name>
</gene>
<evidence type="ECO:0000259" key="1">
    <source>
        <dbReference type="Pfam" id="PF17906"/>
    </source>
</evidence>
<dbReference type="Gene3D" id="1.10.10.1450">
    <property type="match status" value="1"/>
</dbReference>
<dbReference type="GO" id="GO:0000793">
    <property type="term" value="C:condensed chromosome"/>
    <property type="evidence" value="ECO:0007669"/>
    <property type="project" value="TreeGrafter"/>
</dbReference>
<dbReference type="InterPro" id="IPR052709">
    <property type="entry name" value="Transposase-MT_Hybrid"/>
</dbReference>
<dbReference type="EMBL" id="LIAE01006594">
    <property type="protein sequence ID" value="PAV87261.1"/>
    <property type="molecule type" value="Genomic_DNA"/>
</dbReference>